<dbReference type="InterPro" id="IPR002654">
    <property type="entry name" value="Glyco_trans_25"/>
</dbReference>
<dbReference type="AlphaFoldDB" id="A0A4Q7ISF9"/>
<dbReference type="Proteomes" id="UP000291338">
    <property type="component" value="Unassembled WGS sequence"/>
</dbReference>
<keyword evidence="2" id="KW-0808">Transferase</keyword>
<accession>A0A4Q7ISF9</accession>
<dbReference type="RefSeq" id="WP_130254105.1">
    <property type="nucleotide sequence ID" value="NZ_PPSX01000011.1"/>
</dbReference>
<dbReference type="GO" id="GO:0016740">
    <property type="term" value="F:transferase activity"/>
    <property type="evidence" value="ECO:0007669"/>
    <property type="project" value="UniProtKB-KW"/>
</dbReference>
<proteinExistence type="predicted"/>
<evidence type="ECO:0000313" key="2">
    <source>
        <dbReference type="EMBL" id="RZQ54569.1"/>
    </source>
</evidence>
<comment type="caution">
    <text evidence="2">The sequence shown here is derived from an EMBL/GenBank/DDBJ whole genome shotgun (WGS) entry which is preliminary data.</text>
</comment>
<feature type="domain" description="Glycosyl transferase family 25" evidence="1">
    <location>
        <begin position="3"/>
        <end position="170"/>
    </location>
</feature>
<organism evidence="2 3">
    <name type="scientific">Pseudoalteromonas phenolica</name>
    <dbReference type="NCBI Taxonomy" id="161398"/>
    <lineage>
        <taxon>Bacteria</taxon>
        <taxon>Pseudomonadati</taxon>
        <taxon>Pseudomonadota</taxon>
        <taxon>Gammaproteobacteria</taxon>
        <taxon>Alteromonadales</taxon>
        <taxon>Pseudoalteromonadaceae</taxon>
        <taxon>Pseudoalteromonas</taxon>
    </lineage>
</organism>
<evidence type="ECO:0000259" key="1">
    <source>
        <dbReference type="Pfam" id="PF01755"/>
    </source>
</evidence>
<dbReference type="CDD" id="cd06532">
    <property type="entry name" value="Glyco_transf_25"/>
    <property type="match status" value="1"/>
</dbReference>
<evidence type="ECO:0000313" key="3">
    <source>
        <dbReference type="Proteomes" id="UP000291338"/>
    </source>
</evidence>
<reference evidence="2 3" key="1">
    <citation type="submission" date="2018-01" db="EMBL/GenBank/DDBJ databases">
        <title>Co-occurrence of chitin degradation, pigmentation and bioactivity in marine Pseudoalteromonas.</title>
        <authorList>
            <person name="Paulsen S."/>
            <person name="Gram L."/>
            <person name="Machado H."/>
        </authorList>
    </citation>
    <scope>NUCLEOTIDE SEQUENCE [LARGE SCALE GENOMIC DNA]</scope>
    <source>
        <strain evidence="2 3">S3898</strain>
    </source>
</reference>
<dbReference type="Pfam" id="PF01755">
    <property type="entry name" value="Glyco_transf_25"/>
    <property type="match status" value="1"/>
</dbReference>
<dbReference type="EMBL" id="PPSX01000011">
    <property type="protein sequence ID" value="RZQ54569.1"/>
    <property type="molecule type" value="Genomic_DNA"/>
</dbReference>
<gene>
    <name evidence="2" type="ORF">C1E23_02750</name>
</gene>
<protein>
    <submittedName>
        <fullName evidence="2">Glycosyl transferase family 25</fullName>
    </submittedName>
</protein>
<name>A0A4Q7ISF9_9GAMM</name>
<sequence>MQIPIFIINMASSIERLESTSHQLKLLGLESTRFDATIGKSLTEQEVAQWYDKEKNKQSHHRDLTIGEIGCYVSHKRVWKKIVNEQIPYCLILEDDLSISDELPKVLEQIEHLQGWELIKLFDNRDIPFVESQKLNNTFSIGNFRKVPNGCLGYLLSLEGARKLLKRKRFYRAVDLDIQFHSEVGLSVIGIRPYPISEHNDFESDIESVNKGRHSNHSTFLRNLKFRIKMHFERKKISADLSKITHK</sequence>